<evidence type="ECO:0000259" key="10">
    <source>
        <dbReference type="PROSITE" id="PS51352"/>
    </source>
</evidence>
<dbReference type="AlphaFoldDB" id="A0A653CI05"/>
<dbReference type="OrthoDB" id="427280at2759"/>
<feature type="domain" description="Thioredoxin" evidence="10">
    <location>
        <begin position="345"/>
        <end position="470"/>
    </location>
</feature>
<dbReference type="InterPro" id="IPR013766">
    <property type="entry name" value="Thioredoxin_domain"/>
</dbReference>
<keyword evidence="7" id="KW-0676">Redox-active center</keyword>
<keyword evidence="12" id="KW-1185">Reference proteome</keyword>
<evidence type="ECO:0000256" key="2">
    <source>
        <dbReference type="ARBA" id="ARBA00004319"/>
    </source>
</evidence>
<dbReference type="PROSITE" id="PS51352">
    <property type="entry name" value="THIOREDOXIN_2"/>
    <property type="match status" value="1"/>
</dbReference>
<dbReference type="Pfam" id="PF13848">
    <property type="entry name" value="Thioredoxin_6"/>
    <property type="match status" value="1"/>
</dbReference>
<keyword evidence="5" id="KW-0256">Endoplasmic reticulum</keyword>
<accession>A0A653CI05</accession>
<organism evidence="11 12">
    <name type="scientific">Callosobruchus maculatus</name>
    <name type="common">Southern cowpea weevil</name>
    <name type="synonym">Pulse bruchid</name>
    <dbReference type="NCBI Taxonomy" id="64391"/>
    <lineage>
        <taxon>Eukaryota</taxon>
        <taxon>Metazoa</taxon>
        <taxon>Ecdysozoa</taxon>
        <taxon>Arthropoda</taxon>
        <taxon>Hexapoda</taxon>
        <taxon>Insecta</taxon>
        <taxon>Pterygota</taxon>
        <taxon>Neoptera</taxon>
        <taxon>Endopterygota</taxon>
        <taxon>Coleoptera</taxon>
        <taxon>Polyphaga</taxon>
        <taxon>Cucujiformia</taxon>
        <taxon>Chrysomeloidea</taxon>
        <taxon>Chrysomelidae</taxon>
        <taxon>Bruchinae</taxon>
        <taxon>Bruchini</taxon>
        <taxon>Callosobruchus</taxon>
    </lineage>
</organism>
<evidence type="ECO:0000313" key="11">
    <source>
        <dbReference type="EMBL" id="VEN47413.1"/>
    </source>
</evidence>
<feature type="signal peptide" evidence="9">
    <location>
        <begin position="1"/>
        <end position="24"/>
    </location>
</feature>
<dbReference type="CDD" id="cd02961">
    <property type="entry name" value="PDI_a_family"/>
    <property type="match status" value="1"/>
</dbReference>
<evidence type="ECO:0000256" key="6">
    <source>
        <dbReference type="ARBA" id="ARBA00023235"/>
    </source>
</evidence>
<feature type="chain" id="PRO_5024788677" description="protein disulfide-isomerase" evidence="9">
    <location>
        <begin position="25"/>
        <end position="496"/>
    </location>
</feature>
<reference evidence="11 12" key="1">
    <citation type="submission" date="2019-01" db="EMBL/GenBank/DDBJ databases">
        <authorList>
            <person name="Sayadi A."/>
        </authorList>
    </citation>
    <scope>NUCLEOTIDE SEQUENCE [LARGE SCALE GENOMIC DNA]</scope>
</reference>
<keyword evidence="9" id="KW-0732">Signal</keyword>
<comment type="similarity">
    <text evidence="3">Belongs to the protein disulfide isomerase family.</text>
</comment>
<evidence type="ECO:0000256" key="3">
    <source>
        <dbReference type="ARBA" id="ARBA00006347"/>
    </source>
</evidence>
<evidence type="ECO:0000256" key="1">
    <source>
        <dbReference type="ARBA" id="ARBA00001182"/>
    </source>
</evidence>
<dbReference type="PANTHER" id="PTHR18929:SF132">
    <property type="entry name" value="PROTEIN DISULFIDE-ISOMERASE A3"/>
    <property type="match status" value="1"/>
</dbReference>
<dbReference type="Gene3D" id="3.40.30.10">
    <property type="entry name" value="Glutaredoxin"/>
    <property type="match status" value="4"/>
</dbReference>
<dbReference type="SUPFAM" id="SSF52833">
    <property type="entry name" value="Thioredoxin-like"/>
    <property type="match status" value="4"/>
</dbReference>
<dbReference type="GO" id="GO:0005788">
    <property type="term" value="C:endoplasmic reticulum lumen"/>
    <property type="evidence" value="ECO:0007669"/>
    <property type="project" value="UniProtKB-SubCell"/>
</dbReference>
<evidence type="ECO:0000256" key="5">
    <source>
        <dbReference type="ARBA" id="ARBA00022824"/>
    </source>
</evidence>
<dbReference type="InterPro" id="IPR036249">
    <property type="entry name" value="Thioredoxin-like_sf"/>
</dbReference>
<evidence type="ECO:0000256" key="8">
    <source>
        <dbReference type="SAM" id="MobiDB-lite"/>
    </source>
</evidence>
<proteinExistence type="inferred from homology"/>
<dbReference type="Proteomes" id="UP000410492">
    <property type="component" value="Unassembled WGS sequence"/>
</dbReference>
<dbReference type="EC" id="5.3.4.1" evidence="4"/>
<comment type="catalytic activity">
    <reaction evidence="1">
        <text>Catalyzes the rearrangement of -S-S- bonds in proteins.</text>
        <dbReference type="EC" id="5.3.4.1"/>
    </reaction>
</comment>
<gene>
    <name evidence="11" type="ORF">CALMAC_LOCUS9190</name>
</gene>
<dbReference type="EMBL" id="CAACVG010007868">
    <property type="protein sequence ID" value="VEN47413.1"/>
    <property type="molecule type" value="Genomic_DNA"/>
</dbReference>
<dbReference type="Pfam" id="PF00085">
    <property type="entry name" value="Thioredoxin"/>
    <property type="match status" value="2"/>
</dbReference>
<keyword evidence="6" id="KW-0413">Isomerase</keyword>
<dbReference type="GO" id="GO:0034976">
    <property type="term" value="P:response to endoplasmic reticulum stress"/>
    <property type="evidence" value="ECO:0007669"/>
    <property type="project" value="TreeGrafter"/>
</dbReference>
<evidence type="ECO:0000256" key="9">
    <source>
        <dbReference type="SAM" id="SignalP"/>
    </source>
</evidence>
<feature type="region of interest" description="Disordered" evidence="8">
    <location>
        <begin position="476"/>
        <end position="496"/>
    </location>
</feature>
<dbReference type="GO" id="GO:0006457">
    <property type="term" value="P:protein folding"/>
    <property type="evidence" value="ECO:0007669"/>
    <property type="project" value="TreeGrafter"/>
</dbReference>
<evidence type="ECO:0000256" key="4">
    <source>
        <dbReference type="ARBA" id="ARBA00012723"/>
    </source>
</evidence>
<evidence type="ECO:0000313" key="12">
    <source>
        <dbReference type="Proteomes" id="UP000410492"/>
    </source>
</evidence>
<dbReference type="GO" id="GO:0003756">
    <property type="term" value="F:protein disulfide isomerase activity"/>
    <property type="evidence" value="ECO:0007669"/>
    <property type="project" value="UniProtKB-EC"/>
</dbReference>
<dbReference type="PANTHER" id="PTHR18929">
    <property type="entry name" value="PROTEIN DISULFIDE ISOMERASE"/>
    <property type="match status" value="1"/>
</dbReference>
<protein>
    <recommendedName>
        <fullName evidence="4">protein disulfide-isomerase</fullName>
        <ecNumber evidence="4">5.3.4.1</ecNumber>
    </recommendedName>
</protein>
<evidence type="ECO:0000256" key="7">
    <source>
        <dbReference type="ARBA" id="ARBA00023284"/>
    </source>
</evidence>
<name>A0A653CI05_CALMS</name>
<comment type="subcellular location">
    <subcellularLocation>
        <location evidence="2">Endoplasmic reticulum lumen</location>
    </subcellularLocation>
</comment>
<sequence length="496" mass="58196">MYEPFEKMLKLIVLFLLTYHKSFAHQLVRELTDVNFNETLTKYDVSAVLFYTSKDCDFCDKMIKRFANAASQLEDFERPIKFFKIDCNDEGKDSCDEQKITDPPMVEIYRHGEYIREVKNLRLQPMIDYIKKVARMGSVRVNSVQEVDELLNKNLYMVFGLFEGDSELQNVYFRVSDKMMDRYLFVDTSSPELLDFYQLKNDIMILRIPELKNNLEDRKAIYKGSADVSQLTQFVKKNYHGLVAIRHKNNKQLFKAPIVIIYCPESDDQTLLFWRNYIYPVATKFSQNVTFVVSNITQELKEYGYDSLNDNIAVVARDTLRQKFVMDEEFSYEVFEKFVTDFLEKKLIPFLKSQPLPENKGRLVKEIVGKSFREMVLDSGRDTFIGFYAAWSPQCQSLEDQYNQLARRLADEDIDILRMDVNHNDVPLPYHVISYPTAYFAPKNNKSHPILYRGERKIDAVLKFIAKHATEELKGWDRFGNKKKPATEAPPPKTEL</sequence>